<dbReference type="InterPro" id="IPR036430">
    <property type="entry name" value="RNase_T2-like_sf"/>
</dbReference>
<feature type="signal peptide" evidence="6">
    <location>
        <begin position="1"/>
        <end position="26"/>
    </location>
</feature>
<dbReference type="GO" id="GO:0003723">
    <property type="term" value="F:RNA binding"/>
    <property type="evidence" value="ECO:0007669"/>
    <property type="project" value="InterPro"/>
</dbReference>
<organism evidence="7 8">
    <name type="scientific">Coemansia javaensis</name>
    <dbReference type="NCBI Taxonomy" id="2761396"/>
    <lineage>
        <taxon>Eukaryota</taxon>
        <taxon>Fungi</taxon>
        <taxon>Fungi incertae sedis</taxon>
        <taxon>Zoopagomycota</taxon>
        <taxon>Kickxellomycotina</taxon>
        <taxon>Kickxellomycetes</taxon>
        <taxon>Kickxellales</taxon>
        <taxon>Kickxellaceae</taxon>
        <taxon>Coemansia</taxon>
    </lineage>
</organism>
<dbReference type="GO" id="GO:0006401">
    <property type="term" value="P:RNA catabolic process"/>
    <property type="evidence" value="ECO:0007669"/>
    <property type="project" value="TreeGrafter"/>
</dbReference>
<evidence type="ECO:0000256" key="1">
    <source>
        <dbReference type="ARBA" id="ARBA00007469"/>
    </source>
</evidence>
<comment type="similarity">
    <text evidence="1 5">Belongs to the RNase T2 family.</text>
</comment>
<dbReference type="EMBL" id="JANBUL010000288">
    <property type="protein sequence ID" value="KAJ2777490.1"/>
    <property type="molecule type" value="Genomic_DNA"/>
</dbReference>
<evidence type="ECO:0000256" key="3">
    <source>
        <dbReference type="ARBA" id="ARBA00023157"/>
    </source>
</evidence>
<feature type="active site" evidence="4">
    <location>
        <position position="149"/>
    </location>
</feature>
<feature type="active site" evidence="4">
    <location>
        <position position="145"/>
    </location>
</feature>
<proteinExistence type="inferred from homology"/>
<dbReference type="GO" id="GO:0005576">
    <property type="term" value="C:extracellular region"/>
    <property type="evidence" value="ECO:0007669"/>
    <property type="project" value="TreeGrafter"/>
</dbReference>
<dbReference type="Gene3D" id="3.90.730.10">
    <property type="entry name" value="Ribonuclease T2-like"/>
    <property type="match status" value="1"/>
</dbReference>
<evidence type="ECO:0000256" key="4">
    <source>
        <dbReference type="PIRSR" id="PIRSR633697-1"/>
    </source>
</evidence>
<gene>
    <name evidence="7" type="ORF">H4R18_005134</name>
</gene>
<feature type="chain" id="PRO_5040817919" description="ribonuclease T2" evidence="6">
    <location>
        <begin position="27"/>
        <end position="277"/>
    </location>
</feature>
<dbReference type="OrthoDB" id="435754at2759"/>
<keyword evidence="8" id="KW-1185">Reference proteome</keyword>
<name>A0A9W8LG27_9FUNG</name>
<dbReference type="PROSITE" id="PS00531">
    <property type="entry name" value="RNASE_T2_2"/>
    <property type="match status" value="1"/>
</dbReference>
<protein>
    <recommendedName>
        <fullName evidence="2">ribonuclease T2</fullName>
        <ecNumber evidence="2">4.6.1.19</ecNumber>
    </recommendedName>
</protein>
<dbReference type="Pfam" id="PF00445">
    <property type="entry name" value="Ribonuclease_T2"/>
    <property type="match status" value="1"/>
</dbReference>
<dbReference type="CDD" id="cd01061">
    <property type="entry name" value="RNase_T2_euk"/>
    <property type="match status" value="1"/>
</dbReference>
<dbReference type="SUPFAM" id="SSF55895">
    <property type="entry name" value="Ribonuclease Rh-like"/>
    <property type="match status" value="1"/>
</dbReference>
<dbReference type="InterPro" id="IPR001568">
    <property type="entry name" value="RNase_T2-like"/>
</dbReference>
<accession>A0A9W8LG27</accession>
<dbReference type="EC" id="4.6.1.19" evidence="2"/>
<evidence type="ECO:0000256" key="5">
    <source>
        <dbReference type="RuleBase" id="RU004328"/>
    </source>
</evidence>
<dbReference type="PANTHER" id="PTHR11240">
    <property type="entry name" value="RIBONUCLEASE T2"/>
    <property type="match status" value="1"/>
</dbReference>
<reference evidence="7" key="1">
    <citation type="submission" date="2022-07" db="EMBL/GenBank/DDBJ databases">
        <title>Phylogenomic reconstructions and comparative analyses of Kickxellomycotina fungi.</title>
        <authorList>
            <person name="Reynolds N.K."/>
            <person name="Stajich J.E."/>
            <person name="Barry K."/>
            <person name="Grigoriev I.V."/>
            <person name="Crous P."/>
            <person name="Smith M.E."/>
        </authorList>
    </citation>
    <scope>NUCLEOTIDE SEQUENCE</scope>
    <source>
        <strain evidence="7">NBRC 105414</strain>
    </source>
</reference>
<evidence type="ECO:0000313" key="7">
    <source>
        <dbReference type="EMBL" id="KAJ2777490.1"/>
    </source>
</evidence>
<evidence type="ECO:0000256" key="2">
    <source>
        <dbReference type="ARBA" id="ARBA00012571"/>
    </source>
</evidence>
<dbReference type="PANTHER" id="PTHR11240:SF22">
    <property type="entry name" value="RIBONUCLEASE T2"/>
    <property type="match status" value="1"/>
</dbReference>
<evidence type="ECO:0000313" key="8">
    <source>
        <dbReference type="Proteomes" id="UP001140217"/>
    </source>
</evidence>
<dbReference type="GO" id="GO:0033897">
    <property type="term" value="F:ribonuclease T2 activity"/>
    <property type="evidence" value="ECO:0007669"/>
    <property type="project" value="UniProtKB-EC"/>
</dbReference>
<feature type="active site" evidence="4">
    <location>
        <position position="85"/>
    </location>
</feature>
<keyword evidence="3" id="KW-1015">Disulfide bond</keyword>
<evidence type="ECO:0000256" key="6">
    <source>
        <dbReference type="SAM" id="SignalP"/>
    </source>
</evidence>
<dbReference type="InterPro" id="IPR018188">
    <property type="entry name" value="RNase_T2_His_AS_1"/>
</dbReference>
<comment type="caution">
    <text evidence="7">The sequence shown here is derived from an EMBL/GenBank/DDBJ whole genome shotgun (WGS) entry which is preliminary data.</text>
</comment>
<dbReference type="AlphaFoldDB" id="A0A9W8LG27"/>
<keyword evidence="6" id="KW-0732">Signal</keyword>
<dbReference type="InterPro" id="IPR033697">
    <property type="entry name" value="Ribonuclease_T2_eukaryotic"/>
</dbReference>
<dbReference type="InterPro" id="IPR033130">
    <property type="entry name" value="RNase_T2_His_AS_2"/>
</dbReference>
<dbReference type="Proteomes" id="UP001140217">
    <property type="component" value="Unassembled WGS sequence"/>
</dbReference>
<sequence>MLVPRCATLAAAAAAAAAVLLSGALAGAEQVVFSAAAGPADRCPADVESCGRTAVDACCSPLNGLLVLAQQWDPRWGPADAFTMHGLWPDTCDGKQLPDAGCDRTRAYANITGILAAAPDPRVLRDMTAFWPSNKGDNDWFWTHEWVKHGTCVSTLHPRCYAPGAYAPHREVADYFAAALALRAKYDVFAALNASGIVPTAPESGRRPKNTYSLAQFKRAIFDAWGVEPNVKCRGSRLQEVWLWFKVRGRDSYYPVQPWGSDSCRRISYQRKIRPTA</sequence>
<dbReference type="PROSITE" id="PS00530">
    <property type="entry name" value="RNASE_T2_1"/>
    <property type="match status" value="1"/>
</dbReference>